<dbReference type="FunFam" id="1.10.510.10:FF:000687">
    <property type="entry name" value="MAP kinase kinase MKK1/SSP32"/>
    <property type="match status" value="1"/>
</dbReference>
<dbReference type="PANTHER" id="PTHR48013">
    <property type="entry name" value="DUAL SPECIFICITY MITOGEN-ACTIVATED PROTEIN KINASE KINASE 5-RELATED"/>
    <property type="match status" value="1"/>
</dbReference>
<keyword evidence="5 13" id="KW-0418">Kinase</keyword>
<evidence type="ECO:0000256" key="1">
    <source>
        <dbReference type="ARBA" id="ARBA00004496"/>
    </source>
</evidence>
<dbReference type="SUPFAM" id="SSF56112">
    <property type="entry name" value="Protein kinase-like (PK-like)"/>
    <property type="match status" value="1"/>
</dbReference>
<evidence type="ECO:0000256" key="8">
    <source>
        <dbReference type="ARBA" id="ARBA00038999"/>
    </source>
</evidence>
<evidence type="ECO:0000256" key="11">
    <source>
        <dbReference type="SAM" id="MobiDB-lite"/>
    </source>
</evidence>
<dbReference type="STRING" id="5486.A0A367XNX3"/>
<dbReference type="Proteomes" id="UP000253472">
    <property type="component" value="Unassembled WGS sequence"/>
</dbReference>
<evidence type="ECO:0000256" key="9">
    <source>
        <dbReference type="PROSITE-ProRule" id="PRU10141"/>
    </source>
</evidence>
<dbReference type="EC" id="2.7.12.2" evidence="8"/>
<keyword evidence="10" id="KW-0723">Serine/threonine-protein kinase</keyword>
<evidence type="ECO:0000313" key="13">
    <source>
        <dbReference type="EMBL" id="RCK55278.1"/>
    </source>
</evidence>
<reference evidence="13 14" key="1">
    <citation type="submission" date="2018-06" db="EMBL/GenBank/DDBJ databases">
        <title>Whole genome sequencing of Candida tropicalis (genome annotated by CSBL at Korea University).</title>
        <authorList>
            <person name="Ahn J."/>
        </authorList>
    </citation>
    <scope>NUCLEOTIDE SEQUENCE [LARGE SCALE GENOMIC DNA]</scope>
    <source>
        <strain evidence="13 14">ATCC 20962</strain>
    </source>
</reference>
<dbReference type="GO" id="GO:0004708">
    <property type="term" value="F:MAP kinase kinase activity"/>
    <property type="evidence" value="ECO:0007669"/>
    <property type="project" value="UniProtKB-EC"/>
</dbReference>
<evidence type="ECO:0000256" key="7">
    <source>
        <dbReference type="ARBA" id="ARBA00038035"/>
    </source>
</evidence>
<dbReference type="SMART" id="SM00220">
    <property type="entry name" value="S_TKc"/>
    <property type="match status" value="1"/>
</dbReference>
<organism evidence="13 14">
    <name type="scientific">Candida viswanathii</name>
    <dbReference type="NCBI Taxonomy" id="5486"/>
    <lineage>
        <taxon>Eukaryota</taxon>
        <taxon>Fungi</taxon>
        <taxon>Dikarya</taxon>
        <taxon>Ascomycota</taxon>
        <taxon>Saccharomycotina</taxon>
        <taxon>Pichiomycetes</taxon>
        <taxon>Debaryomycetaceae</taxon>
        <taxon>Candida/Lodderomyces clade</taxon>
        <taxon>Candida</taxon>
    </lineage>
</organism>
<sequence length="480" mass="54074">MSGFPPLFNVPNTKKTSSNKVLPNLTIPPSSNNKENPNPSSLLSTNNNGSSLSVNSNISAKSNEYDQFVQPPSQQYTASMPAPVPLLLLLLLLLLLQYPASSPNVATPVTLSSASSSSTIKPLKRKPPPPRLNTNAENGVAAMDIDEPHHDQQHQHQQHQPIDKFDLFSTKHHLEQLTPYDWHLLANSNKIVEISKLGEGNGGSVTKCYLSELLPNKQIFALKLIITDSNPDVQKQIFRELEVSRKCQHPNIVKYYGTFLLEKQSMIGISMEYMDGKSLDSIYKEVLKRDRTNRINEKVLGKIANSILNGLDYLHLKNIIHRDIKPSNILLDTKGNVKLCDFGVSGEAVNSIASTFVGTQYYMAPERITGGNYSITSDIWSLGMSLLEVANGDFPIVSSLGPIEVVEMILRSHLELKDFEEDNIFWSDEFKLFISRCLMKDYRRRPKPRDLLATDEWCLIQLKEKVRMDKFVKVVWELNE</sequence>
<dbReference type="InterPro" id="IPR011009">
    <property type="entry name" value="Kinase-like_dom_sf"/>
</dbReference>
<keyword evidence="4 9" id="KW-0547">Nucleotide-binding</keyword>
<dbReference type="PROSITE" id="PS00107">
    <property type="entry name" value="PROTEIN_KINASE_ATP"/>
    <property type="match status" value="1"/>
</dbReference>
<name>A0A367XNX3_9ASCO</name>
<keyword evidence="14" id="KW-1185">Reference proteome</keyword>
<dbReference type="GO" id="GO:0005524">
    <property type="term" value="F:ATP binding"/>
    <property type="evidence" value="ECO:0007669"/>
    <property type="project" value="UniProtKB-UniRule"/>
</dbReference>
<protein>
    <recommendedName>
        <fullName evidence="8">mitogen-activated protein kinase kinase</fullName>
        <ecNumber evidence="8">2.7.12.2</ecNumber>
    </recommendedName>
</protein>
<evidence type="ECO:0000256" key="10">
    <source>
        <dbReference type="RuleBase" id="RU000304"/>
    </source>
</evidence>
<comment type="subcellular location">
    <subcellularLocation>
        <location evidence="1">Cytoplasm</location>
    </subcellularLocation>
</comment>
<proteinExistence type="inferred from homology"/>
<dbReference type="InterPro" id="IPR000719">
    <property type="entry name" value="Prot_kinase_dom"/>
</dbReference>
<feature type="region of interest" description="Disordered" evidence="11">
    <location>
        <begin position="106"/>
        <end position="132"/>
    </location>
</feature>
<dbReference type="GO" id="GO:0005737">
    <property type="term" value="C:cytoplasm"/>
    <property type="evidence" value="ECO:0007669"/>
    <property type="project" value="UniProtKB-SubCell"/>
</dbReference>
<dbReference type="PROSITE" id="PS50011">
    <property type="entry name" value="PROTEIN_KINASE_DOM"/>
    <property type="match status" value="1"/>
</dbReference>
<comment type="similarity">
    <text evidence="7">Belongs to the protein kinase superfamily. STE Ser/Thr protein kinase family. MAP kinase kinase subfamily.</text>
</comment>
<dbReference type="OrthoDB" id="10252354at2759"/>
<dbReference type="AlphaFoldDB" id="A0A367XNX3"/>
<keyword evidence="6 9" id="KW-0067">ATP-binding</keyword>
<gene>
    <name evidence="13" type="primary">MKK1_1</name>
    <name evidence="13" type="ORF">Cantr_04071</name>
</gene>
<dbReference type="Pfam" id="PF00069">
    <property type="entry name" value="Pkinase"/>
    <property type="match status" value="1"/>
</dbReference>
<feature type="compositionally biased region" description="Low complexity" evidence="11">
    <location>
        <begin position="28"/>
        <end position="56"/>
    </location>
</feature>
<evidence type="ECO:0000256" key="3">
    <source>
        <dbReference type="ARBA" id="ARBA00022679"/>
    </source>
</evidence>
<dbReference type="GO" id="GO:0004674">
    <property type="term" value="F:protein serine/threonine kinase activity"/>
    <property type="evidence" value="ECO:0007669"/>
    <property type="project" value="UniProtKB-KW"/>
</dbReference>
<dbReference type="PANTHER" id="PTHR48013:SF6">
    <property type="entry name" value="MAP KINASE KINASE MKK1_SSP32-RELATED"/>
    <property type="match status" value="1"/>
</dbReference>
<accession>A0A367XNX3</accession>
<dbReference type="PROSITE" id="PS00108">
    <property type="entry name" value="PROTEIN_KINASE_ST"/>
    <property type="match status" value="1"/>
</dbReference>
<evidence type="ECO:0000313" key="14">
    <source>
        <dbReference type="Proteomes" id="UP000253472"/>
    </source>
</evidence>
<dbReference type="EMBL" id="QLNQ01000030">
    <property type="protein sequence ID" value="RCK55278.1"/>
    <property type="molecule type" value="Genomic_DNA"/>
</dbReference>
<dbReference type="Gene3D" id="1.10.510.10">
    <property type="entry name" value="Transferase(Phosphotransferase) domain 1"/>
    <property type="match status" value="1"/>
</dbReference>
<dbReference type="Gene3D" id="3.30.200.20">
    <property type="entry name" value="Phosphorylase Kinase, domain 1"/>
    <property type="match status" value="1"/>
</dbReference>
<dbReference type="GO" id="GO:0000196">
    <property type="term" value="P:cell integrity MAPK cascade"/>
    <property type="evidence" value="ECO:0007669"/>
    <property type="project" value="TreeGrafter"/>
</dbReference>
<dbReference type="InterPro" id="IPR008271">
    <property type="entry name" value="Ser/Thr_kinase_AS"/>
</dbReference>
<comment type="caution">
    <text evidence="13">The sequence shown here is derived from an EMBL/GenBank/DDBJ whole genome shotgun (WGS) entry which is preliminary data.</text>
</comment>
<dbReference type="GO" id="GO:0030447">
    <property type="term" value="P:filamentous growth"/>
    <property type="evidence" value="ECO:0007669"/>
    <property type="project" value="UniProtKB-ARBA"/>
</dbReference>
<feature type="domain" description="Protein kinase" evidence="12">
    <location>
        <begin position="191"/>
        <end position="458"/>
    </location>
</feature>
<evidence type="ECO:0000256" key="4">
    <source>
        <dbReference type="ARBA" id="ARBA00022741"/>
    </source>
</evidence>
<feature type="region of interest" description="Disordered" evidence="11">
    <location>
        <begin position="15"/>
        <end position="56"/>
    </location>
</feature>
<dbReference type="GO" id="GO:0060237">
    <property type="term" value="P:regulation of fungal-type cell wall organization"/>
    <property type="evidence" value="ECO:0007669"/>
    <property type="project" value="TreeGrafter"/>
</dbReference>
<evidence type="ECO:0000256" key="2">
    <source>
        <dbReference type="ARBA" id="ARBA00022490"/>
    </source>
</evidence>
<evidence type="ECO:0000256" key="5">
    <source>
        <dbReference type="ARBA" id="ARBA00022777"/>
    </source>
</evidence>
<evidence type="ECO:0000256" key="6">
    <source>
        <dbReference type="ARBA" id="ARBA00022840"/>
    </source>
</evidence>
<keyword evidence="2" id="KW-0963">Cytoplasm</keyword>
<keyword evidence="3" id="KW-0808">Transferase</keyword>
<dbReference type="InterPro" id="IPR017441">
    <property type="entry name" value="Protein_kinase_ATP_BS"/>
</dbReference>
<evidence type="ECO:0000259" key="12">
    <source>
        <dbReference type="PROSITE" id="PS50011"/>
    </source>
</evidence>
<feature type="binding site" evidence="9">
    <location>
        <position position="223"/>
    </location>
    <ligand>
        <name>ATP</name>
        <dbReference type="ChEBI" id="CHEBI:30616"/>
    </ligand>
</feature>